<dbReference type="EMBL" id="BMJQ01000004">
    <property type="protein sequence ID" value="GGF11903.1"/>
    <property type="molecule type" value="Genomic_DNA"/>
</dbReference>
<evidence type="ECO:0000313" key="2">
    <source>
        <dbReference type="Proteomes" id="UP000646365"/>
    </source>
</evidence>
<dbReference type="Proteomes" id="UP000646365">
    <property type="component" value="Unassembled WGS sequence"/>
</dbReference>
<organism evidence="1 2">
    <name type="scientific">Aliidongia dinghuensis</name>
    <dbReference type="NCBI Taxonomy" id="1867774"/>
    <lineage>
        <taxon>Bacteria</taxon>
        <taxon>Pseudomonadati</taxon>
        <taxon>Pseudomonadota</taxon>
        <taxon>Alphaproteobacteria</taxon>
        <taxon>Rhodospirillales</taxon>
        <taxon>Dongiaceae</taxon>
        <taxon>Aliidongia</taxon>
    </lineage>
</organism>
<comment type="caution">
    <text evidence="1">The sequence shown here is derived from an EMBL/GenBank/DDBJ whole genome shotgun (WGS) entry which is preliminary data.</text>
</comment>
<accession>A0A8J2YRN3</accession>
<name>A0A8J2YRN3_9PROT</name>
<keyword evidence="2" id="KW-1185">Reference proteome</keyword>
<dbReference type="AlphaFoldDB" id="A0A8J2YRN3"/>
<reference evidence="1" key="1">
    <citation type="journal article" date="2014" name="Int. J. Syst. Evol. Microbiol.">
        <title>Complete genome sequence of Corynebacterium casei LMG S-19264T (=DSM 44701T), isolated from a smear-ripened cheese.</title>
        <authorList>
            <consortium name="US DOE Joint Genome Institute (JGI-PGF)"/>
            <person name="Walter F."/>
            <person name="Albersmeier A."/>
            <person name="Kalinowski J."/>
            <person name="Ruckert C."/>
        </authorList>
    </citation>
    <scope>NUCLEOTIDE SEQUENCE</scope>
    <source>
        <strain evidence="1">CGMCC 1.15725</strain>
    </source>
</reference>
<reference evidence="1" key="2">
    <citation type="submission" date="2020-09" db="EMBL/GenBank/DDBJ databases">
        <authorList>
            <person name="Sun Q."/>
            <person name="Zhou Y."/>
        </authorList>
    </citation>
    <scope>NUCLEOTIDE SEQUENCE</scope>
    <source>
        <strain evidence="1">CGMCC 1.15725</strain>
    </source>
</reference>
<gene>
    <name evidence="1" type="ORF">GCM10011611_16930</name>
</gene>
<sequence>MTKDELLELLKARKALIVHCSRPGKADEGTGGLLFPDDLKNAIEICANQGKELSCSLIWPAHTHTYGAIGIILNPRSTASIASVCPGDAGTSYDPVTGKRTGAGVPFSRHAVEETFAKASDYNEWTVTDADTLGIFVNLAEELVVAKAIPFTEIPGYDPSMPDLGPTVGQVRLKLADVIAAFPGLPVYGFLGTEIIEIGIDAGRFYS</sequence>
<proteinExistence type="predicted"/>
<protein>
    <submittedName>
        <fullName evidence="1">Uncharacterized protein</fullName>
    </submittedName>
</protein>
<evidence type="ECO:0000313" key="1">
    <source>
        <dbReference type="EMBL" id="GGF11903.1"/>
    </source>
</evidence>